<dbReference type="RefSeq" id="WP_345218804.1">
    <property type="nucleotide sequence ID" value="NZ_BAAAXE010000001.1"/>
</dbReference>
<dbReference type="Pfam" id="PF19882">
    <property type="entry name" value="DUF6355"/>
    <property type="match status" value="1"/>
</dbReference>
<dbReference type="InterPro" id="IPR045935">
    <property type="entry name" value="DUF6355"/>
</dbReference>
<comment type="caution">
    <text evidence="2">The sequence shown here is derived from an EMBL/GenBank/DDBJ whole genome shotgun (WGS) entry which is preliminary data.</text>
</comment>
<gene>
    <name evidence="2" type="ORF">ACFFTU_27915</name>
</gene>
<proteinExistence type="predicted"/>
<evidence type="ECO:0000313" key="3">
    <source>
        <dbReference type="Proteomes" id="UP001589718"/>
    </source>
</evidence>
<reference evidence="2 3" key="1">
    <citation type="submission" date="2024-09" db="EMBL/GenBank/DDBJ databases">
        <authorList>
            <person name="Sun Q."/>
            <person name="Mori K."/>
        </authorList>
    </citation>
    <scope>NUCLEOTIDE SEQUENCE [LARGE SCALE GENOMIC DNA]</scope>
    <source>
        <strain evidence="2 3">JCM 4362</strain>
    </source>
</reference>
<accession>A0ABV5PLY8</accession>
<sequence>MRVPRFLLTAVGAVALALAPIGAANAATSGVAPVAVKYLCGFYKTGSDAFYHHCTADGSHVIIKVDANWAPDYERCVSPGRTWLGAGSKINNAHYTGRTC</sequence>
<evidence type="ECO:0000313" key="2">
    <source>
        <dbReference type="EMBL" id="MFB9523778.1"/>
    </source>
</evidence>
<feature type="signal peptide" evidence="1">
    <location>
        <begin position="1"/>
        <end position="26"/>
    </location>
</feature>
<dbReference type="EMBL" id="JBHMCR010000019">
    <property type="protein sequence ID" value="MFB9523778.1"/>
    <property type="molecule type" value="Genomic_DNA"/>
</dbReference>
<keyword evidence="1" id="KW-0732">Signal</keyword>
<keyword evidence="3" id="KW-1185">Reference proteome</keyword>
<protein>
    <submittedName>
        <fullName evidence="2">DUF6355 family natural product biosynthesis protein</fullName>
    </submittedName>
</protein>
<feature type="chain" id="PRO_5047380434" evidence="1">
    <location>
        <begin position="27"/>
        <end position="100"/>
    </location>
</feature>
<name>A0ABV5PLY8_STRCM</name>
<organism evidence="2 3">
    <name type="scientific">Streptomyces cremeus</name>
    <dbReference type="NCBI Taxonomy" id="66881"/>
    <lineage>
        <taxon>Bacteria</taxon>
        <taxon>Bacillati</taxon>
        <taxon>Actinomycetota</taxon>
        <taxon>Actinomycetes</taxon>
        <taxon>Kitasatosporales</taxon>
        <taxon>Streptomycetaceae</taxon>
        <taxon>Streptomyces</taxon>
    </lineage>
</organism>
<dbReference type="Proteomes" id="UP001589718">
    <property type="component" value="Unassembled WGS sequence"/>
</dbReference>
<evidence type="ECO:0000256" key="1">
    <source>
        <dbReference type="SAM" id="SignalP"/>
    </source>
</evidence>